<name>A0AA96Y5D8_9CYAN</name>
<organism evidence="2">
    <name type="scientific">Thermoleptolyngbya oregonensis NK1-22</name>
    <dbReference type="NCBI Taxonomy" id="2547457"/>
    <lineage>
        <taxon>Bacteria</taxon>
        <taxon>Bacillati</taxon>
        <taxon>Cyanobacteriota</taxon>
        <taxon>Cyanophyceae</taxon>
        <taxon>Oculatellales</taxon>
        <taxon>Oculatellaceae</taxon>
        <taxon>Thermoleptolyngbya</taxon>
    </lineage>
</organism>
<evidence type="ECO:0000313" key="2">
    <source>
        <dbReference type="EMBL" id="WOB44461.1"/>
    </source>
</evidence>
<dbReference type="AlphaFoldDB" id="A0AA96Y5D8"/>
<gene>
    <name evidence="2" type="ORF">HNI00_15860</name>
</gene>
<evidence type="ECO:0000256" key="1">
    <source>
        <dbReference type="SAM" id="MobiDB-lite"/>
    </source>
</evidence>
<protein>
    <submittedName>
        <fullName evidence="2">Uncharacterized protein</fullName>
    </submittedName>
</protein>
<sequence>MSTDLLMSKSLQQSKSSKSEAKAKAESLKQELRDFVLDAEDNVAIALERYSADQLRRWTATNLQGISRTDLAIDMFLTEGQVNGQSVLDIFAQNISNRSQDDQALVESWKRAFNGLFGVLQVEGNRYKVMNWLTEKCYWAKPDRFHSSEELSHLSPGEIVVTRLWPETPDQWIFSGPLMLLGKLGKPKLAVAIGNFKNWFPNQLYGDAPELLEEAWTSVERYHQYFVEFFGTNRITLPGHELNKQLKAYQDEMTQRRLGEAGIDASKSLKELVNEAGLSEEDVAESAELLGEESGAVNHLLNSNQSIKMVMPPISLPDDLRRAKAVTVFVHPRWGQAFLQDYARLTQLLESTDEAATAGADQILQKYLKEDAVNTYVWHCMAEDYPQPLTEALQRCLDRPSFTLDDLDEVLVGAGKSLEPTLPEIASVPMHLQTLFEEALQDVTRSSSKKKAKGKPKQKSGFGGR</sequence>
<dbReference type="RefSeq" id="WP_316787534.1">
    <property type="nucleotide sequence ID" value="NZ_CP053540.1"/>
</dbReference>
<dbReference type="KEGG" id="tog:HNI00_15860"/>
<feature type="region of interest" description="Disordered" evidence="1">
    <location>
        <begin position="443"/>
        <end position="465"/>
    </location>
</feature>
<dbReference type="EMBL" id="CP053540">
    <property type="protein sequence ID" value="WOB44461.1"/>
    <property type="molecule type" value="Genomic_DNA"/>
</dbReference>
<feature type="compositionally biased region" description="Basic residues" evidence="1">
    <location>
        <begin position="447"/>
        <end position="458"/>
    </location>
</feature>
<proteinExistence type="predicted"/>
<accession>A0AA96Y5D8</accession>
<feature type="region of interest" description="Disordered" evidence="1">
    <location>
        <begin position="1"/>
        <end position="22"/>
    </location>
</feature>
<reference evidence="2" key="1">
    <citation type="submission" date="2020-05" db="EMBL/GenBank/DDBJ databases">
        <authorList>
            <person name="Zhu T."/>
            <person name="Keshari N."/>
            <person name="Lu X."/>
        </authorList>
    </citation>
    <scope>NUCLEOTIDE SEQUENCE</scope>
    <source>
        <strain evidence="2">NK1-22</strain>
    </source>
</reference>